<sequence>MIKKNKVIELYTKGERCVRKLSQLTGVPLTTVYRVIGKLKGINYNIPRGNGAGRKTILDAQDRECLVEILNKQPRISRKALGKELEKLTGKSIHNSTLNRELCRLRYQNTSGQHQQDVCATKTKRTKKFDELNEECSRMIASETKRFGSQMSQSEFECRPLSSALSANLSKKIIEICQMSTNLSHNSSQQLQQLKVDKIREALGELLSLGDSFYDRCLYETSVELCVHKPTLLTRQDDLVGYAKRILDNLQIVDDLKSKLKRAAASNLEQQSLKRAKPDEPPSATAPFNFYTAALALHLQQGQTFDFNSYLSKLRINLYQSQQDSLRSLIEKNEAEIKANLRQQEELRTKLFGLSMSSVSGEQLRPVCQSLQSQLGELIKQHAHLLGEQARLNSHHLSSQSDRVRKVSENDDANSQTMNDSYIFEAYSITRTAVGLYLKLQCRFDKWISVNLPTARLACGGAY</sequence>
<organism evidence="2 3">
    <name type="scientific">Brachionus plicatilis</name>
    <name type="common">Marine rotifer</name>
    <name type="synonym">Brachionus muelleri</name>
    <dbReference type="NCBI Taxonomy" id="10195"/>
    <lineage>
        <taxon>Eukaryota</taxon>
        <taxon>Metazoa</taxon>
        <taxon>Spiralia</taxon>
        <taxon>Gnathifera</taxon>
        <taxon>Rotifera</taxon>
        <taxon>Eurotatoria</taxon>
        <taxon>Monogononta</taxon>
        <taxon>Pseudotrocha</taxon>
        <taxon>Ploima</taxon>
        <taxon>Brachionidae</taxon>
        <taxon>Brachionus</taxon>
    </lineage>
</organism>
<dbReference type="SUPFAM" id="SSF46689">
    <property type="entry name" value="Homeodomain-like"/>
    <property type="match status" value="1"/>
</dbReference>
<feature type="region of interest" description="Disordered" evidence="1">
    <location>
        <begin position="394"/>
        <end position="413"/>
    </location>
</feature>
<keyword evidence="3" id="KW-1185">Reference proteome</keyword>
<proteinExistence type="predicted"/>
<reference evidence="2 3" key="1">
    <citation type="journal article" date="2018" name="Sci. Rep.">
        <title>Genomic signatures of local adaptation to the degree of environmental predictability in rotifers.</title>
        <authorList>
            <person name="Franch-Gras L."/>
            <person name="Hahn C."/>
            <person name="Garcia-Roger E.M."/>
            <person name="Carmona M.J."/>
            <person name="Serra M."/>
            <person name="Gomez A."/>
        </authorList>
    </citation>
    <scope>NUCLEOTIDE SEQUENCE [LARGE SCALE GENOMIC DNA]</scope>
    <source>
        <strain evidence="2">HYR1</strain>
    </source>
</reference>
<dbReference type="EMBL" id="REGN01001860">
    <property type="protein sequence ID" value="RNA32047.1"/>
    <property type="molecule type" value="Genomic_DNA"/>
</dbReference>
<evidence type="ECO:0000256" key="1">
    <source>
        <dbReference type="SAM" id="MobiDB-lite"/>
    </source>
</evidence>
<evidence type="ECO:0000313" key="3">
    <source>
        <dbReference type="Proteomes" id="UP000276133"/>
    </source>
</evidence>
<gene>
    <name evidence="2" type="ORF">BpHYR1_034817</name>
</gene>
<name>A0A3M7S8R8_BRAPC</name>
<evidence type="ECO:0000313" key="2">
    <source>
        <dbReference type="EMBL" id="RNA32047.1"/>
    </source>
</evidence>
<dbReference type="Proteomes" id="UP000276133">
    <property type="component" value="Unassembled WGS sequence"/>
</dbReference>
<dbReference type="AlphaFoldDB" id="A0A3M7S8R8"/>
<dbReference type="InterPro" id="IPR009057">
    <property type="entry name" value="Homeodomain-like_sf"/>
</dbReference>
<accession>A0A3M7S8R8</accession>
<protein>
    <submittedName>
        <fullName evidence="2">Uncharacterized protein</fullName>
    </submittedName>
</protein>
<comment type="caution">
    <text evidence="2">The sequence shown here is derived from an EMBL/GenBank/DDBJ whole genome shotgun (WGS) entry which is preliminary data.</text>
</comment>
<dbReference type="OrthoDB" id="2994945at2759"/>